<name>A0A166DY84_9AGAM</name>
<dbReference type="EMBL" id="KV428053">
    <property type="protein sequence ID" value="KZT39020.1"/>
    <property type="molecule type" value="Genomic_DNA"/>
</dbReference>
<evidence type="ECO:0008006" key="3">
    <source>
        <dbReference type="Google" id="ProtNLM"/>
    </source>
</evidence>
<dbReference type="SUPFAM" id="SSF52047">
    <property type="entry name" value="RNI-like"/>
    <property type="match status" value="1"/>
</dbReference>
<dbReference type="AlphaFoldDB" id="A0A166DY84"/>
<evidence type="ECO:0000313" key="1">
    <source>
        <dbReference type="EMBL" id="KZT39020.1"/>
    </source>
</evidence>
<proteinExistence type="predicted"/>
<dbReference type="Gene3D" id="3.80.10.10">
    <property type="entry name" value="Ribonuclease Inhibitor"/>
    <property type="match status" value="1"/>
</dbReference>
<dbReference type="OrthoDB" id="3232644at2759"/>
<protein>
    <recommendedName>
        <fullName evidence="3">F-box domain-containing protein</fullName>
    </recommendedName>
</protein>
<keyword evidence="2" id="KW-1185">Reference proteome</keyword>
<reference evidence="1 2" key="1">
    <citation type="journal article" date="2016" name="Mol. Biol. Evol.">
        <title>Comparative Genomics of Early-Diverging Mushroom-Forming Fungi Provides Insights into the Origins of Lignocellulose Decay Capabilities.</title>
        <authorList>
            <person name="Nagy L.G."/>
            <person name="Riley R."/>
            <person name="Tritt A."/>
            <person name="Adam C."/>
            <person name="Daum C."/>
            <person name="Floudas D."/>
            <person name="Sun H."/>
            <person name="Yadav J.S."/>
            <person name="Pangilinan J."/>
            <person name="Larsson K.H."/>
            <person name="Matsuura K."/>
            <person name="Barry K."/>
            <person name="Labutti K."/>
            <person name="Kuo R."/>
            <person name="Ohm R.A."/>
            <person name="Bhattacharya S.S."/>
            <person name="Shirouzu T."/>
            <person name="Yoshinaga Y."/>
            <person name="Martin F.M."/>
            <person name="Grigoriev I.V."/>
            <person name="Hibbett D.S."/>
        </authorList>
    </citation>
    <scope>NUCLEOTIDE SEQUENCE [LARGE SCALE GENOMIC DNA]</scope>
    <source>
        <strain evidence="1 2">HHB10207 ss-3</strain>
    </source>
</reference>
<accession>A0A166DY84</accession>
<evidence type="ECO:0000313" key="2">
    <source>
        <dbReference type="Proteomes" id="UP000076798"/>
    </source>
</evidence>
<dbReference type="Proteomes" id="UP000076798">
    <property type="component" value="Unassembled WGS sequence"/>
</dbReference>
<dbReference type="InterPro" id="IPR032675">
    <property type="entry name" value="LRR_dom_sf"/>
</dbReference>
<sequence>MISTTDAFKGLPIEIWSLIFRFATASIADDQSVENPIEHLGTMMCQGWIDWDLSPYPSVEEALKVKLSLVLTCRAWAALAIENLYSQIMLDTSAKLSKLIPILTKSRSPSLGSLPYGHHVRKLSLYLITGSIGLGTFPIMFQMDANENVFSLIRDACPNLTLLDFMGEMYTDVDMRPSLQRNLISQLSSLRTLHLTIDSSVQDRPGPPTMSITLSSLEFLYLENSISLEMANGWEMPRLRYLSLGGTGSDLAPAFLRQKGQKLSFLALAYEMGLDCELSEATPGLTTLAATPLTIKESALGFVSGHPHLSHIALVDPHQLEVFNPTSRPMFFHRAREAEWQAFAERLT</sequence>
<organism evidence="1 2">
    <name type="scientific">Sistotremastrum suecicum HHB10207 ss-3</name>
    <dbReference type="NCBI Taxonomy" id="1314776"/>
    <lineage>
        <taxon>Eukaryota</taxon>
        <taxon>Fungi</taxon>
        <taxon>Dikarya</taxon>
        <taxon>Basidiomycota</taxon>
        <taxon>Agaricomycotina</taxon>
        <taxon>Agaricomycetes</taxon>
        <taxon>Sistotremastrales</taxon>
        <taxon>Sistotremastraceae</taxon>
        <taxon>Sistotremastrum</taxon>
    </lineage>
</organism>
<gene>
    <name evidence="1" type="ORF">SISSUDRAFT_698597</name>
</gene>